<feature type="compositionally biased region" description="Basic and acidic residues" evidence="1">
    <location>
        <begin position="10"/>
        <end position="28"/>
    </location>
</feature>
<dbReference type="SMART" id="SM00185">
    <property type="entry name" value="ARM"/>
    <property type="match status" value="4"/>
</dbReference>
<dbReference type="OMA" id="IRILAHH"/>
<dbReference type="AlphaFoldDB" id="A0A067QQ69"/>
<evidence type="ECO:0000313" key="2">
    <source>
        <dbReference type="EMBL" id="KDR06364.1"/>
    </source>
</evidence>
<dbReference type="PANTHER" id="PTHR16356:SF1">
    <property type="entry name" value="TRANSMEMBRANE AND COILED-COIL DOMAIN-CONTAINING PROTEIN 6"/>
    <property type="match status" value="1"/>
</dbReference>
<feature type="region of interest" description="Disordered" evidence="1">
    <location>
        <begin position="1"/>
        <end position="28"/>
    </location>
</feature>
<proteinExistence type="predicted"/>
<dbReference type="SUPFAM" id="SSF48371">
    <property type="entry name" value="ARM repeat"/>
    <property type="match status" value="1"/>
</dbReference>
<dbReference type="STRING" id="136037.A0A067QQ69"/>
<name>A0A067QQ69_ZOONE</name>
<dbReference type="PANTHER" id="PTHR16356">
    <property type="entry name" value="TRANSMEMBRANE AND COILED-COIL DOMAIN-CONTAINING PROTEIN 6 TMCO6"/>
    <property type="match status" value="1"/>
</dbReference>
<dbReference type="InParanoid" id="A0A067QQ69"/>
<reference evidence="2 3" key="1">
    <citation type="journal article" date="2014" name="Nat. Commun.">
        <title>Molecular traces of alternative social organization in a termite genome.</title>
        <authorList>
            <person name="Terrapon N."/>
            <person name="Li C."/>
            <person name="Robertson H.M."/>
            <person name="Ji L."/>
            <person name="Meng X."/>
            <person name="Booth W."/>
            <person name="Chen Z."/>
            <person name="Childers C.P."/>
            <person name="Glastad K.M."/>
            <person name="Gokhale K."/>
            <person name="Gowin J."/>
            <person name="Gronenberg W."/>
            <person name="Hermansen R.A."/>
            <person name="Hu H."/>
            <person name="Hunt B.G."/>
            <person name="Huylmans A.K."/>
            <person name="Khalil S.M."/>
            <person name="Mitchell R.D."/>
            <person name="Munoz-Torres M.C."/>
            <person name="Mustard J.A."/>
            <person name="Pan H."/>
            <person name="Reese J.T."/>
            <person name="Scharf M.E."/>
            <person name="Sun F."/>
            <person name="Vogel H."/>
            <person name="Xiao J."/>
            <person name="Yang W."/>
            <person name="Yang Z."/>
            <person name="Yang Z."/>
            <person name="Zhou J."/>
            <person name="Zhu J."/>
            <person name="Brent C.S."/>
            <person name="Elsik C.G."/>
            <person name="Goodisman M.A."/>
            <person name="Liberles D.A."/>
            <person name="Roe R.M."/>
            <person name="Vargo E.L."/>
            <person name="Vilcinskas A."/>
            <person name="Wang J."/>
            <person name="Bornberg-Bauer E."/>
            <person name="Korb J."/>
            <person name="Zhang G."/>
            <person name="Liebig J."/>
        </authorList>
    </citation>
    <scope>NUCLEOTIDE SEQUENCE [LARGE SCALE GENOMIC DNA]</scope>
    <source>
        <tissue evidence="2">Whole organism</tissue>
    </source>
</reference>
<accession>A0A067QQ69</accession>
<organism evidence="2 3">
    <name type="scientific">Zootermopsis nevadensis</name>
    <name type="common">Dampwood termite</name>
    <dbReference type="NCBI Taxonomy" id="136037"/>
    <lineage>
        <taxon>Eukaryota</taxon>
        <taxon>Metazoa</taxon>
        <taxon>Ecdysozoa</taxon>
        <taxon>Arthropoda</taxon>
        <taxon>Hexapoda</taxon>
        <taxon>Insecta</taxon>
        <taxon>Pterygota</taxon>
        <taxon>Neoptera</taxon>
        <taxon>Polyneoptera</taxon>
        <taxon>Dictyoptera</taxon>
        <taxon>Blattodea</taxon>
        <taxon>Blattoidea</taxon>
        <taxon>Termitoidae</taxon>
        <taxon>Termopsidae</taxon>
        <taxon>Zootermopsis</taxon>
    </lineage>
</organism>
<evidence type="ECO:0000256" key="1">
    <source>
        <dbReference type="SAM" id="MobiDB-lite"/>
    </source>
</evidence>
<dbReference type="InterPro" id="IPR000225">
    <property type="entry name" value="Armadillo"/>
</dbReference>
<dbReference type="EMBL" id="KK853603">
    <property type="protein sequence ID" value="KDR06364.1"/>
    <property type="molecule type" value="Genomic_DNA"/>
</dbReference>
<dbReference type="InterPro" id="IPR011989">
    <property type="entry name" value="ARM-like"/>
</dbReference>
<dbReference type="Gene3D" id="1.25.10.10">
    <property type="entry name" value="Leucine-rich Repeat Variant"/>
    <property type="match status" value="1"/>
</dbReference>
<keyword evidence="3" id="KW-1185">Reference proteome</keyword>
<dbReference type="Proteomes" id="UP000027135">
    <property type="component" value="Unassembled WGS sequence"/>
</dbReference>
<sequence length="367" mass="40870">MSSEESPIEIVRRNNREMGYQERQERRETLVNSRRGTLGEKANSQKRVITTQEVKTLAERLKHKGHFTVQDFMFLNHALIQNEENIITFFRVTGALHALVRELTGQNTSLQLSAANCCCNLALGNKKSCLQLTKAAAPYLISHLDGLNNHLLEICVWTLGNLAGSDVKSWTVLHAQGLLPKLLHLMTSSESDVVCATIYALTHYVRVGLHTSDLNSGLQKHIVMNVHPVMERDASSCWVIYLLSCCSECDDVMLINSVVSRGVCLLRQCKTAPDSEVNVSKITALVRMLGNLSANREAAEILLIHSSIISVLRMLLASPYMHVQRETLWLVGNLLNHTSVEIQLLAKDSNLIESIEPLLSDALSNIL</sequence>
<protein>
    <submittedName>
        <fullName evidence="2">Importin subunit alpha</fullName>
    </submittedName>
</protein>
<gene>
    <name evidence="2" type="ORF">L798_04290</name>
</gene>
<dbReference type="eggNOG" id="ENOG502S9I9">
    <property type="taxonomic scope" value="Eukaryota"/>
</dbReference>
<dbReference type="InterPro" id="IPR016024">
    <property type="entry name" value="ARM-type_fold"/>
</dbReference>
<dbReference type="OrthoDB" id="21522at2759"/>
<evidence type="ECO:0000313" key="3">
    <source>
        <dbReference type="Proteomes" id="UP000027135"/>
    </source>
</evidence>